<organism evidence="3 4">
    <name type="scientific">Aspergillus sclerotiicarbonarius (strain CBS 121057 / IBT 28362)</name>
    <dbReference type="NCBI Taxonomy" id="1448318"/>
    <lineage>
        <taxon>Eukaryota</taxon>
        <taxon>Fungi</taxon>
        <taxon>Dikarya</taxon>
        <taxon>Ascomycota</taxon>
        <taxon>Pezizomycotina</taxon>
        <taxon>Eurotiomycetes</taxon>
        <taxon>Eurotiomycetidae</taxon>
        <taxon>Eurotiales</taxon>
        <taxon>Aspergillaceae</taxon>
        <taxon>Aspergillus</taxon>
        <taxon>Aspergillus subgen. Circumdati</taxon>
    </lineage>
</organism>
<name>A0A319EDX6_ASPSB</name>
<dbReference type="VEuPathDB" id="FungiDB:BO78DRAFT_372695"/>
<accession>A0A319EDX6</accession>
<dbReference type="Pfam" id="PF01791">
    <property type="entry name" value="DeoC"/>
    <property type="match status" value="1"/>
</dbReference>
<sequence length="202" mass="21862">MAPPTVDNLASMIDHSVIDPFHTENDLREGIEIAKKCQTGQFVTQPFRVRHARQLLEGTGIRLQTFIGLPHGSDHTAVKVLQARLALADGAQELDMVINLSALLSGDAAYVEQDIRAVWFLPWLAHGPTPPHGVAVKAIVEVYFLNDDQLTAAVQAADRAGVAFIKTSTGTRPDRMADVEHSVRVIRAVAKPETIIKASGGC</sequence>
<dbReference type="STRING" id="1448318.A0A319EDX6"/>
<evidence type="ECO:0000256" key="1">
    <source>
        <dbReference type="ARBA" id="ARBA00022490"/>
    </source>
</evidence>
<dbReference type="OrthoDB" id="70823at2759"/>
<evidence type="ECO:0000313" key="4">
    <source>
        <dbReference type="Proteomes" id="UP000248423"/>
    </source>
</evidence>
<evidence type="ECO:0000256" key="2">
    <source>
        <dbReference type="PIRSR" id="PIRSR001357-50"/>
    </source>
</evidence>
<dbReference type="EMBL" id="KZ826366">
    <property type="protein sequence ID" value="PYI04698.1"/>
    <property type="molecule type" value="Genomic_DNA"/>
</dbReference>
<dbReference type="SUPFAM" id="SSF51569">
    <property type="entry name" value="Aldolase"/>
    <property type="match status" value="1"/>
</dbReference>
<dbReference type="GO" id="GO:0005737">
    <property type="term" value="C:cytoplasm"/>
    <property type="evidence" value="ECO:0007669"/>
    <property type="project" value="InterPro"/>
</dbReference>
<proteinExistence type="predicted"/>
<feature type="active site" description="Proton donor/acceptor" evidence="2">
    <location>
        <position position="197"/>
    </location>
</feature>
<dbReference type="GO" id="GO:0004139">
    <property type="term" value="F:deoxyribose-phosphate aldolase activity"/>
    <property type="evidence" value="ECO:0007669"/>
    <property type="project" value="InterPro"/>
</dbReference>
<reference evidence="3 4" key="1">
    <citation type="submission" date="2018-02" db="EMBL/GenBank/DDBJ databases">
        <title>The genomes of Aspergillus section Nigri reveals drivers in fungal speciation.</title>
        <authorList>
            <consortium name="DOE Joint Genome Institute"/>
            <person name="Vesth T.C."/>
            <person name="Nybo J."/>
            <person name="Theobald S."/>
            <person name="Brandl J."/>
            <person name="Frisvad J.C."/>
            <person name="Nielsen K.F."/>
            <person name="Lyhne E.K."/>
            <person name="Kogle M.E."/>
            <person name="Kuo A."/>
            <person name="Riley R."/>
            <person name="Clum A."/>
            <person name="Nolan M."/>
            <person name="Lipzen A."/>
            <person name="Salamov A."/>
            <person name="Henrissat B."/>
            <person name="Wiebenga A."/>
            <person name="De vries R.P."/>
            <person name="Grigoriev I.V."/>
            <person name="Mortensen U.H."/>
            <person name="Andersen M.R."/>
            <person name="Baker S.E."/>
        </authorList>
    </citation>
    <scope>NUCLEOTIDE SEQUENCE [LARGE SCALE GENOMIC DNA]</scope>
    <source>
        <strain evidence="3 4">CBS 121057</strain>
    </source>
</reference>
<dbReference type="AlphaFoldDB" id="A0A319EDX6"/>
<evidence type="ECO:0000313" key="3">
    <source>
        <dbReference type="EMBL" id="PYI04698.1"/>
    </source>
</evidence>
<dbReference type="SMART" id="SM01133">
    <property type="entry name" value="DeoC"/>
    <property type="match status" value="1"/>
</dbReference>
<dbReference type="GO" id="GO:0016052">
    <property type="term" value="P:carbohydrate catabolic process"/>
    <property type="evidence" value="ECO:0007669"/>
    <property type="project" value="TreeGrafter"/>
</dbReference>
<keyword evidence="1" id="KW-0963">Cytoplasm</keyword>
<dbReference type="InterPro" id="IPR002915">
    <property type="entry name" value="DeoC/FbaB/LacD_aldolase"/>
</dbReference>
<feature type="active site" description="Schiff-base intermediate with acetaldehyde" evidence="2">
    <location>
        <position position="166"/>
    </location>
</feature>
<dbReference type="NCBIfam" id="TIGR00126">
    <property type="entry name" value="deoC"/>
    <property type="match status" value="1"/>
</dbReference>
<dbReference type="PANTHER" id="PTHR10889:SF1">
    <property type="entry name" value="DEOXYRIBOSE-PHOSPHATE ALDOLASE"/>
    <property type="match status" value="1"/>
</dbReference>
<dbReference type="Proteomes" id="UP000248423">
    <property type="component" value="Unassembled WGS sequence"/>
</dbReference>
<dbReference type="InterPro" id="IPR011343">
    <property type="entry name" value="DeoC"/>
</dbReference>
<dbReference type="InterPro" id="IPR013785">
    <property type="entry name" value="Aldolase_TIM"/>
</dbReference>
<gene>
    <name evidence="3" type="ORF">BO78DRAFT_372695</name>
</gene>
<dbReference type="PIRSF" id="PIRSF001357">
    <property type="entry name" value="DeoC"/>
    <property type="match status" value="1"/>
</dbReference>
<dbReference type="GO" id="GO:0009264">
    <property type="term" value="P:deoxyribonucleotide catabolic process"/>
    <property type="evidence" value="ECO:0007669"/>
    <property type="project" value="InterPro"/>
</dbReference>
<dbReference type="GO" id="GO:0046386">
    <property type="term" value="P:deoxyribose phosphate catabolic process"/>
    <property type="evidence" value="ECO:0007669"/>
    <property type="project" value="UniProtKB-UniPathway"/>
</dbReference>
<keyword evidence="2" id="KW-0704">Schiff base</keyword>
<dbReference type="UniPathway" id="UPA00002">
    <property type="reaction ID" value="UER00468"/>
</dbReference>
<keyword evidence="4" id="KW-1185">Reference proteome</keyword>
<dbReference type="PANTHER" id="PTHR10889">
    <property type="entry name" value="DEOXYRIBOSE-PHOSPHATE ALDOLASE"/>
    <property type="match status" value="1"/>
</dbReference>
<dbReference type="Gene3D" id="3.20.20.70">
    <property type="entry name" value="Aldolase class I"/>
    <property type="match status" value="1"/>
</dbReference>
<protein>
    <submittedName>
        <fullName evidence="3">Aldolase</fullName>
    </submittedName>
</protein>